<evidence type="ECO:0000256" key="14">
    <source>
        <dbReference type="ARBA" id="ARBA00056426"/>
    </source>
</evidence>
<dbReference type="GO" id="GO:0070179">
    <property type="term" value="P:D-serine biosynthetic process"/>
    <property type="evidence" value="ECO:0007669"/>
    <property type="project" value="TreeGrafter"/>
</dbReference>
<comment type="catalytic activity">
    <reaction evidence="12">
        <text>D-serine = pyruvate + NH4(+)</text>
        <dbReference type="Rhea" id="RHEA:13977"/>
        <dbReference type="ChEBI" id="CHEBI:15361"/>
        <dbReference type="ChEBI" id="CHEBI:28938"/>
        <dbReference type="ChEBI" id="CHEBI:35247"/>
        <dbReference type="EC" id="4.3.1.18"/>
    </reaction>
</comment>
<comment type="caution">
    <text evidence="22">The sequence shown here is derived from an EMBL/GenBank/DDBJ whole genome shotgun (WGS) entry which is preliminary data.</text>
</comment>
<dbReference type="PANTHER" id="PTHR43050">
    <property type="entry name" value="SERINE / THREONINE RACEMASE FAMILY MEMBER"/>
    <property type="match status" value="1"/>
</dbReference>
<dbReference type="GO" id="GO:0008721">
    <property type="term" value="F:D-serine ammonia-lyase activity"/>
    <property type="evidence" value="ECO:0007669"/>
    <property type="project" value="UniProtKB-EC"/>
</dbReference>
<proteinExistence type="inferred from homology"/>
<comment type="catalytic activity">
    <reaction evidence="13">
        <text>L-serine = D-serine</text>
        <dbReference type="Rhea" id="RHEA:10980"/>
        <dbReference type="ChEBI" id="CHEBI:33384"/>
        <dbReference type="ChEBI" id="CHEBI:35247"/>
        <dbReference type="EC" id="5.1.1.18"/>
    </reaction>
</comment>
<evidence type="ECO:0000256" key="19">
    <source>
        <dbReference type="ARBA" id="ARBA00081060"/>
    </source>
</evidence>
<evidence type="ECO:0000256" key="9">
    <source>
        <dbReference type="ARBA" id="ARBA00023239"/>
    </source>
</evidence>
<evidence type="ECO:0000256" key="4">
    <source>
        <dbReference type="ARBA" id="ARBA00001946"/>
    </source>
</evidence>
<organism evidence="22 23">
    <name type="scientific">Pristionchus fissidentatus</name>
    <dbReference type="NCBI Taxonomy" id="1538716"/>
    <lineage>
        <taxon>Eukaryota</taxon>
        <taxon>Metazoa</taxon>
        <taxon>Ecdysozoa</taxon>
        <taxon>Nematoda</taxon>
        <taxon>Chromadorea</taxon>
        <taxon>Rhabditida</taxon>
        <taxon>Rhabditina</taxon>
        <taxon>Diplogasteromorpha</taxon>
        <taxon>Diplogasteroidea</taxon>
        <taxon>Neodiplogasteridae</taxon>
        <taxon>Pristionchus</taxon>
    </lineage>
</organism>
<reference evidence="22" key="1">
    <citation type="submission" date="2023-10" db="EMBL/GenBank/DDBJ databases">
        <title>Genome assembly of Pristionchus species.</title>
        <authorList>
            <person name="Yoshida K."/>
            <person name="Sommer R.J."/>
        </authorList>
    </citation>
    <scope>NUCLEOTIDE SEQUENCE</scope>
    <source>
        <strain evidence="22">RS5133</strain>
    </source>
</reference>
<feature type="non-terminal residue" evidence="22">
    <location>
        <position position="312"/>
    </location>
</feature>
<evidence type="ECO:0000256" key="5">
    <source>
        <dbReference type="ARBA" id="ARBA00010869"/>
    </source>
</evidence>
<evidence type="ECO:0000256" key="6">
    <source>
        <dbReference type="ARBA" id="ARBA00012093"/>
    </source>
</evidence>
<keyword evidence="9" id="KW-0456">Lyase</keyword>
<dbReference type="GO" id="GO:0030378">
    <property type="term" value="F:serine racemase activity"/>
    <property type="evidence" value="ECO:0007669"/>
    <property type="project" value="UniProtKB-EC"/>
</dbReference>
<keyword evidence="7" id="KW-0460">Magnesium</keyword>
<evidence type="ECO:0000256" key="13">
    <source>
        <dbReference type="ARBA" id="ARBA00051769"/>
    </source>
</evidence>
<dbReference type="SUPFAM" id="SSF53686">
    <property type="entry name" value="Tryptophan synthase beta subunit-like PLP-dependent enzymes"/>
    <property type="match status" value="1"/>
</dbReference>
<keyword evidence="8" id="KW-0663">Pyridoxal phosphate</keyword>
<evidence type="ECO:0000256" key="8">
    <source>
        <dbReference type="ARBA" id="ARBA00022898"/>
    </source>
</evidence>
<evidence type="ECO:0000256" key="12">
    <source>
        <dbReference type="ARBA" id="ARBA00050422"/>
    </source>
</evidence>
<dbReference type="GO" id="GO:0030170">
    <property type="term" value="F:pyridoxal phosphate binding"/>
    <property type="evidence" value="ECO:0007669"/>
    <property type="project" value="InterPro"/>
</dbReference>
<dbReference type="PANTHER" id="PTHR43050:SF1">
    <property type="entry name" value="SERINE RACEMASE"/>
    <property type="match status" value="1"/>
</dbReference>
<evidence type="ECO:0000256" key="2">
    <source>
        <dbReference type="ARBA" id="ARBA00001933"/>
    </source>
</evidence>
<dbReference type="AlphaFoldDB" id="A0AAV5UXT4"/>
<evidence type="ECO:0000259" key="21">
    <source>
        <dbReference type="Pfam" id="PF00291"/>
    </source>
</evidence>
<feature type="domain" description="Tryptophan synthase beta chain-like PALP" evidence="21">
    <location>
        <begin position="19"/>
        <end position="304"/>
    </location>
</feature>
<evidence type="ECO:0000256" key="11">
    <source>
        <dbReference type="ARBA" id="ARBA00049406"/>
    </source>
</evidence>
<protein>
    <recommendedName>
        <fullName evidence="17">Serine racemase</fullName>
        <ecNumber evidence="6">4.3.1.17</ecNumber>
        <ecNumber evidence="15">4.3.1.18</ecNumber>
        <ecNumber evidence="16">5.1.1.18</ecNumber>
    </recommendedName>
    <alternativeName>
        <fullName evidence="18">D-serine ammonia-lyase</fullName>
    </alternativeName>
    <alternativeName>
        <fullName evidence="20">D-serine dehydratase</fullName>
    </alternativeName>
    <alternativeName>
        <fullName evidence="19">L-serine ammonia-lyase</fullName>
    </alternativeName>
    <alternativeName>
        <fullName evidence="10">L-serine dehydratase</fullName>
    </alternativeName>
</protein>
<gene>
    <name evidence="22" type="ORF">PFISCL1PPCAC_1836</name>
</gene>
<dbReference type="GO" id="GO:0006563">
    <property type="term" value="P:L-serine metabolic process"/>
    <property type="evidence" value="ECO:0007669"/>
    <property type="project" value="UniProtKB-ARBA"/>
</dbReference>
<evidence type="ECO:0000256" key="18">
    <source>
        <dbReference type="ARBA" id="ARBA00076108"/>
    </source>
</evidence>
<dbReference type="GO" id="GO:0018114">
    <property type="term" value="F:threonine racemase activity"/>
    <property type="evidence" value="ECO:0007669"/>
    <property type="project" value="TreeGrafter"/>
</dbReference>
<dbReference type="EC" id="4.3.1.17" evidence="6"/>
<dbReference type="EMBL" id="BTSY01000001">
    <property type="protein sequence ID" value="GMT10539.1"/>
    <property type="molecule type" value="Genomic_DNA"/>
</dbReference>
<comment type="cofactor">
    <cofactor evidence="3">
        <name>Mn(2+)</name>
        <dbReference type="ChEBI" id="CHEBI:29035"/>
    </cofactor>
</comment>
<keyword evidence="23" id="KW-1185">Reference proteome</keyword>
<dbReference type="InterPro" id="IPR001926">
    <property type="entry name" value="TrpB-like_PALP"/>
</dbReference>
<dbReference type="Pfam" id="PF00291">
    <property type="entry name" value="PALP"/>
    <property type="match status" value="1"/>
</dbReference>
<evidence type="ECO:0000256" key="16">
    <source>
        <dbReference type="ARBA" id="ARBA00066592"/>
    </source>
</evidence>
<dbReference type="EC" id="4.3.1.18" evidence="15"/>
<evidence type="ECO:0000313" key="22">
    <source>
        <dbReference type="EMBL" id="GMT10539.1"/>
    </source>
</evidence>
<dbReference type="FunFam" id="3.40.50.1100:FF:000041">
    <property type="entry name" value="Threonine ammonia-lyase, variant"/>
    <property type="match status" value="1"/>
</dbReference>
<dbReference type="Proteomes" id="UP001432322">
    <property type="component" value="Unassembled WGS sequence"/>
</dbReference>
<dbReference type="GO" id="GO:0000287">
    <property type="term" value="F:magnesium ion binding"/>
    <property type="evidence" value="ECO:0007669"/>
    <property type="project" value="TreeGrafter"/>
</dbReference>
<sequence length="312" mass="33579">ITEMASLDGVKTANEFIRSQLKPTPIMTSSAIDEIVGCKILFKSEHLQKTGSFKARGALHNIKLMKERGKKGVVTHSSGNHGQALAWAARNNGIDCTVVIPEGASQAKVDAIVSYGARVIRCKNSTDGRVNTCNSLAESEGLDIIDPHQTIETIEGQGSLGLEIKEQLTSIPPLFIAIGGGGMAAGIALALPHSTIYLVETEGKNLTQQLDESEEVEQSGLNTIADGIRTRVLGDENRRILKEHRDIRVITVSEDEIRDSLSLIWTRLKQHVEPTAAVPLAGLRKARNSSSPLPFNEALVILCGGNVDTSFT</sequence>
<name>A0AAV5UXT4_9BILA</name>
<evidence type="ECO:0000256" key="7">
    <source>
        <dbReference type="ARBA" id="ARBA00022842"/>
    </source>
</evidence>
<evidence type="ECO:0000256" key="10">
    <source>
        <dbReference type="ARBA" id="ARBA00031418"/>
    </source>
</evidence>
<comment type="catalytic activity">
    <reaction evidence="11">
        <text>L-serine = pyruvate + NH4(+)</text>
        <dbReference type="Rhea" id="RHEA:19169"/>
        <dbReference type="ChEBI" id="CHEBI:15361"/>
        <dbReference type="ChEBI" id="CHEBI:28938"/>
        <dbReference type="ChEBI" id="CHEBI:33384"/>
        <dbReference type="EC" id="4.3.1.17"/>
    </reaction>
</comment>
<dbReference type="InterPro" id="IPR000634">
    <property type="entry name" value="Ser/Thr_deHydtase_PyrdxlP-BS"/>
</dbReference>
<dbReference type="Gene3D" id="3.40.50.1100">
    <property type="match status" value="2"/>
</dbReference>
<comment type="similarity">
    <text evidence="5">Belongs to the serine/threonine dehydratase family.</text>
</comment>
<feature type="non-terminal residue" evidence="22">
    <location>
        <position position="1"/>
    </location>
</feature>
<comment type="cofactor">
    <cofactor evidence="4">
        <name>Mg(2+)</name>
        <dbReference type="ChEBI" id="CHEBI:18420"/>
    </cofactor>
</comment>
<dbReference type="InterPro" id="IPR036052">
    <property type="entry name" value="TrpB-like_PALP_sf"/>
</dbReference>
<dbReference type="GO" id="GO:0005524">
    <property type="term" value="F:ATP binding"/>
    <property type="evidence" value="ECO:0007669"/>
    <property type="project" value="TreeGrafter"/>
</dbReference>
<evidence type="ECO:0000256" key="20">
    <source>
        <dbReference type="ARBA" id="ARBA00081761"/>
    </source>
</evidence>
<evidence type="ECO:0000256" key="17">
    <source>
        <dbReference type="ARBA" id="ARBA00070760"/>
    </source>
</evidence>
<dbReference type="EC" id="5.1.1.18" evidence="16"/>
<accession>A0AAV5UXT4</accession>
<dbReference type="PROSITE" id="PS00165">
    <property type="entry name" value="DEHYDRATASE_SER_THR"/>
    <property type="match status" value="1"/>
</dbReference>
<comment type="cofactor">
    <cofactor evidence="2">
        <name>pyridoxal 5'-phosphate</name>
        <dbReference type="ChEBI" id="CHEBI:597326"/>
    </cofactor>
</comment>
<evidence type="ECO:0000256" key="15">
    <source>
        <dbReference type="ARBA" id="ARBA00066349"/>
    </source>
</evidence>
<comment type="cofactor">
    <cofactor evidence="1">
        <name>Ca(2+)</name>
        <dbReference type="ChEBI" id="CHEBI:29108"/>
    </cofactor>
</comment>
<evidence type="ECO:0000256" key="1">
    <source>
        <dbReference type="ARBA" id="ARBA00001913"/>
    </source>
</evidence>
<evidence type="ECO:0000313" key="23">
    <source>
        <dbReference type="Proteomes" id="UP001432322"/>
    </source>
</evidence>
<dbReference type="GO" id="GO:0003941">
    <property type="term" value="F:L-serine ammonia-lyase activity"/>
    <property type="evidence" value="ECO:0007669"/>
    <property type="project" value="UniProtKB-EC"/>
</dbReference>
<evidence type="ECO:0000256" key="3">
    <source>
        <dbReference type="ARBA" id="ARBA00001936"/>
    </source>
</evidence>
<comment type="function">
    <text evidence="14">Catalyzes the synthesis of D-serine from L-serine. D-serine is a key coagonist with glutamate at NMDA receptors. Has dehydratase activity towards both L-serine and D-serine.</text>
</comment>